<organism evidence="22">
    <name type="scientific">Capitella teleta</name>
    <name type="common">Polychaete worm</name>
    <dbReference type="NCBI Taxonomy" id="283909"/>
    <lineage>
        <taxon>Eukaryota</taxon>
        <taxon>Metazoa</taxon>
        <taxon>Spiralia</taxon>
        <taxon>Lophotrochozoa</taxon>
        <taxon>Annelida</taxon>
        <taxon>Polychaeta</taxon>
        <taxon>Sedentaria</taxon>
        <taxon>Scolecida</taxon>
        <taxon>Capitellidae</taxon>
        <taxon>Capitella</taxon>
    </lineage>
</organism>
<protein>
    <recommendedName>
        <fullName evidence="6">protein xylosyltransferase</fullName>
        <ecNumber evidence="6">2.4.2.26</ecNumber>
    </recommendedName>
    <alternativeName>
        <fullName evidence="18">Peptide O-xylosyltransferase</fullName>
    </alternativeName>
</protein>
<dbReference type="GO" id="GO:0015012">
    <property type="term" value="P:heparan sulfate proteoglycan biosynthetic process"/>
    <property type="evidence" value="ECO:0007669"/>
    <property type="project" value="UniProtKB-UniPathway"/>
</dbReference>
<reference evidence="24" key="1">
    <citation type="submission" date="2012-12" db="EMBL/GenBank/DDBJ databases">
        <authorList>
            <person name="Hellsten U."/>
            <person name="Grimwood J."/>
            <person name="Chapman J.A."/>
            <person name="Shapiro H."/>
            <person name="Aerts A."/>
            <person name="Otillar R.P."/>
            <person name="Terry A.Y."/>
            <person name="Boore J.L."/>
            <person name="Simakov O."/>
            <person name="Marletaz F."/>
            <person name="Cho S.-J."/>
            <person name="Edsinger-Gonzales E."/>
            <person name="Havlak P."/>
            <person name="Kuo D.-H."/>
            <person name="Larsson T."/>
            <person name="Lv J."/>
            <person name="Arendt D."/>
            <person name="Savage R."/>
            <person name="Osoegawa K."/>
            <person name="de Jong P."/>
            <person name="Lindberg D.R."/>
            <person name="Seaver E.C."/>
            <person name="Weisblat D.A."/>
            <person name="Putnam N.H."/>
            <person name="Grigoriev I.V."/>
            <person name="Rokhsar D.S."/>
        </authorList>
    </citation>
    <scope>NUCLEOTIDE SEQUENCE</scope>
    <source>
        <strain evidence="24">I ESC-2004</strain>
    </source>
</reference>
<comment type="pathway">
    <text evidence="4">Glycan metabolism; heparan sulfate biosynthesis.</text>
</comment>
<evidence type="ECO:0000256" key="14">
    <source>
        <dbReference type="ARBA" id="ARBA00023034"/>
    </source>
</evidence>
<evidence type="ECO:0000256" key="10">
    <source>
        <dbReference type="ARBA" id="ARBA00022723"/>
    </source>
</evidence>
<keyword evidence="21" id="KW-0732">Signal</keyword>
<dbReference type="UniPathway" id="UPA00755"/>
<dbReference type="AlphaFoldDB" id="R7TR12"/>
<name>R7TR12_CAPTE</name>
<dbReference type="GO" id="GO:0000139">
    <property type="term" value="C:Golgi membrane"/>
    <property type="evidence" value="ECO:0007669"/>
    <property type="project" value="UniProtKB-SubCell"/>
</dbReference>
<comment type="similarity">
    <text evidence="5">Belongs to the glycosyltransferase 14 family. XylT subfamily.</text>
</comment>
<evidence type="ECO:0000256" key="5">
    <source>
        <dbReference type="ARBA" id="ARBA00010195"/>
    </source>
</evidence>
<comment type="catalytic activity">
    <reaction evidence="19">
        <text>UDP-alpha-D-xylose + L-seryl-[protein] = 3-O-(beta-D-xylosyl)-L-seryl-[protein] + UDP + H(+)</text>
        <dbReference type="Rhea" id="RHEA:50192"/>
        <dbReference type="Rhea" id="RHEA-COMP:9863"/>
        <dbReference type="Rhea" id="RHEA-COMP:12567"/>
        <dbReference type="ChEBI" id="CHEBI:15378"/>
        <dbReference type="ChEBI" id="CHEBI:29999"/>
        <dbReference type="ChEBI" id="CHEBI:57632"/>
        <dbReference type="ChEBI" id="CHEBI:58223"/>
        <dbReference type="ChEBI" id="CHEBI:132085"/>
        <dbReference type="EC" id="2.4.2.26"/>
    </reaction>
</comment>
<evidence type="ECO:0000256" key="8">
    <source>
        <dbReference type="ARBA" id="ARBA00022679"/>
    </source>
</evidence>
<dbReference type="STRING" id="283909.R7TR12"/>
<dbReference type="PANTHER" id="PTHR46025">
    <property type="entry name" value="XYLOSYLTRANSFERASE OXT"/>
    <property type="match status" value="1"/>
</dbReference>
<evidence type="ECO:0000256" key="9">
    <source>
        <dbReference type="ARBA" id="ARBA00022692"/>
    </source>
</evidence>
<evidence type="ECO:0000256" key="13">
    <source>
        <dbReference type="ARBA" id="ARBA00022989"/>
    </source>
</evidence>
<keyword evidence="9 20" id="KW-0812">Transmembrane</keyword>
<keyword evidence="11" id="KW-0256">Endoplasmic reticulum</keyword>
<keyword evidence="15 20" id="KW-0472">Membrane</keyword>
<reference evidence="23" key="3">
    <citation type="submission" date="2015-06" db="UniProtKB">
        <authorList>
            <consortium name="EnsemblMetazoa"/>
        </authorList>
    </citation>
    <scope>IDENTIFICATION</scope>
</reference>
<sequence length="987" mass="113609">MDIYLALALLLSMLTSSRGQTAEQKELHSSRDSYQRISFNLSSPENLPWTNVVCPKGYFISSISYAFNRTAIVDKNKSEFLWDPDIAKLLQLDDVLLKYKEDRTIDLPKSSRDEEFLVRLIETERRQKSNRAKKRQTTKANTLEHDHIRESNRQQSTIHSSPGPNIHFVSSKIDKREYFLSPSKPRQDWEDVLKSARDNYERRQRNQSLDIQVAESDFGPCPTLLMCLGYQACVFHLSTEFCRGDPVPLFRKQLDMNVVCEQDAAFPTRHAPHGAEKLYEEVVYLKYDSKLEIPLRQYESTQIHPVVNKESEIFDVKCPDVSRAFASGYRGNCTATPSNKDNSSNELWFKLAKSFTTAWGSYDILRAILEGMEWLLRLGHWDHAIVISGSDLPVRTVGDMMLALAPYRGHSFLGFYDINEEFSKWNYARDNIWLTCEGFTHSLGSRRSPSNLKSYAATSWSIYARNFISAILERPRDELFDKMQWFLQTTFIPDEAFLATLTHINSSLRQYVHHWKLYWSKPFVGENIDGLCRHTLHADSCQGPGILYPQDVTSLKDQSHHTFFSRKFSADPEDIARKEVLNIILNDEFGAYLREQTPAAIMELLIKIALNKMAAKYSMEFKMIQMRNFRSLPRLQSADPGCYWLQRANFNRLHEFFYIIEFEVIDAHGQKLNARALMAPRHPLRHQCFCDGDLRVLYVSSTPSNRDLMNFAYSVPHDPYSDTLHLAIGLDMANTTLSCSGLKSELIPARLVNQTIGNKVRSLLEFEILLLSPGGIVECRKTRVVEHTHGKENPVPEHRHIFFHFEIPCSIREVGYWTVSVSEVNRTSAFVYNATFLVVDTSEPVDIAQMTGILETLKLQITIYAFPTPLPDIITDNWKVENVAVINEKRHESYYSNVERDGSIPKAEEHVDQPSNKTLKAHSRQPQKKRTATSWIWITLVVIVILDMFWGDIVGLVEKLKGRIRRKLSFYALLVVCALALDKLSHV</sequence>
<dbReference type="GO" id="GO:0046872">
    <property type="term" value="F:metal ion binding"/>
    <property type="evidence" value="ECO:0007669"/>
    <property type="project" value="UniProtKB-KW"/>
</dbReference>
<keyword evidence="10" id="KW-0479">Metal-binding</keyword>
<evidence type="ECO:0000256" key="17">
    <source>
        <dbReference type="ARBA" id="ARBA00023180"/>
    </source>
</evidence>
<evidence type="ECO:0000256" key="1">
    <source>
        <dbReference type="ARBA" id="ARBA00004323"/>
    </source>
</evidence>
<feature type="transmembrane region" description="Helical" evidence="20">
    <location>
        <begin position="935"/>
        <end position="956"/>
    </location>
</feature>
<dbReference type="InterPro" id="IPR003406">
    <property type="entry name" value="Glyco_trans_14"/>
</dbReference>
<keyword evidence="17" id="KW-0325">Glycoprotein</keyword>
<evidence type="ECO:0000256" key="18">
    <source>
        <dbReference type="ARBA" id="ARBA00042865"/>
    </source>
</evidence>
<comment type="subcellular location">
    <subcellularLocation>
        <location evidence="2">Endoplasmic reticulum membrane</location>
        <topology evidence="2">Single-pass type II membrane protein</topology>
    </subcellularLocation>
    <subcellularLocation>
        <location evidence="1">Golgi apparatus membrane</location>
        <topology evidence="1">Single-pass type II membrane protein</topology>
    </subcellularLocation>
</comment>
<proteinExistence type="inferred from homology"/>
<dbReference type="EnsemblMetazoa" id="CapteT218838">
    <property type="protein sequence ID" value="CapteP218838"/>
    <property type="gene ID" value="CapteG218838"/>
</dbReference>
<evidence type="ECO:0000313" key="22">
    <source>
        <dbReference type="EMBL" id="ELT93931.1"/>
    </source>
</evidence>
<evidence type="ECO:0000313" key="23">
    <source>
        <dbReference type="EnsemblMetazoa" id="CapteP218838"/>
    </source>
</evidence>
<evidence type="ECO:0000256" key="20">
    <source>
        <dbReference type="SAM" id="Phobius"/>
    </source>
</evidence>
<evidence type="ECO:0000256" key="7">
    <source>
        <dbReference type="ARBA" id="ARBA00022676"/>
    </source>
</evidence>
<reference evidence="22 24" key="2">
    <citation type="journal article" date="2013" name="Nature">
        <title>Insights into bilaterian evolution from three spiralian genomes.</title>
        <authorList>
            <person name="Simakov O."/>
            <person name="Marletaz F."/>
            <person name="Cho S.J."/>
            <person name="Edsinger-Gonzales E."/>
            <person name="Havlak P."/>
            <person name="Hellsten U."/>
            <person name="Kuo D.H."/>
            <person name="Larsson T."/>
            <person name="Lv J."/>
            <person name="Arendt D."/>
            <person name="Savage R."/>
            <person name="Osoegawa K."/>
            <person name="de Jong P."/>
            <person name="Grimwood J."/>
            <person name="Chapman J.A."/>
            <person name="Shapiro H."/>
            <person name="Aerts A."/>
            <person name="Otillar R.P."/>
            <person name="Terry A.Y."/>
            <person name="Boore J.L."/>
            <person name="Grigoriev I.V."/>
            <person name="Lindberg D.R."/>
            <person name="Seaver E.C."/>
            <person name="Weisblat D.A."/>
            <person name="Putnam N.H."/>
            <person name="Rokhsar D.S."/>
        </authorList>
    </citation>
    <scope>NUCLEOTIDE SEQUENCE</scope>
    <source>
        <strain evidence="22 24">I ESC-2004</strain>
    </source>
</reference>
<accession>R7TR12</accession>
<dbReference type="GO" id="GO:0050650">
    <property type="term" value="P:chondroitin sulfate proteoglycan biosynthetic process"/>
    <property type="evidence" value="ECO:0007669"/>
    <property type="project" value="TreeGrafter"/>
</dbReference>
<dbReference type="GO" id="GO:0030158">
    <property type="term" value="F:protein xylosyltransferase activity"/>
    <property type="evidence" value="ECO:0007669"/>
    <property type="project" value="UniProtKB-EC"/>
</dbReference>
<dbReference type="EMBL" id="KB309561">
    <property type="protein sequence ID" value="ELT93931.1"/>
    <property type="molecule type" value="Genomic_DNA"/>
</dbReference>
<keyword evidence="7" id="KW-0328">Glycosyltransferase</keyword>
<keyword evidence="16" id="KW-1015">Disulfide bond</keyword>
<dbReference type="InterPro" id="IPR043538">
    <property type="entry name" value="XYLT"/>
</dbReference>
<keyword evidence="24" id="KW-1185">Reference proteome</keyword>
<keyword evidence="12" id="KW-0735">Signal-anchor</keyword>
<feature type="chain" id="PRO_5008787260" description="protein xylosyltransferase" evidence="21">
    <location>
        <begin position="20"/>
        <end position="987"/>
    </location>
</feature>
<evidence type="ECO:0000256" key="12">
    <source>
        <dbReference type="ARBA" id="ARBA00022968"/>
    </source>
</evidence>
<dbReference type="UniPathway" id="UPA00756"/>
<keyword evidence="8" id="KW-0808">Transferase</keyword>
<feature type="signal peptide" evidence="21">
    <location>
        <begin position="1"/>
        <end position="19"/>
    </location>
</feature>
<evidence type="ECO:0000256" key="6">
    <source>
        <dbReference type="ARBA" id="ARBA00011972"/>
    </source>
</evidence>
<dbReference type="Pfam" id="PF02485">
    <property type="entry name" value="Branch"/>
    <property type="match status" value="1"/>
</dbReference>
<dbReference type="HOGENOM" id="CLU_302326_0_0_1"/>
<keyword evidence="13 20" id="KW-1133">Transmembrane helix</keyword>
<dbReference type="OrthoDB" id="6285875at2759"/>
<evidence type="ECO:0000256" key="11">
    <source>
        <dbReference type="ARBA" id="ARBA00022824"/>
    </source>
</evidence>
<dbReference type="EMBL" id="AMQN01012504">
    <property type="status" value="NOT_ANNOTATED_CDS"/>
    <property type="molecule type" value="Genomic_DNA"/>
</dbReference>
<keyword evidence="14" id="KW-0333">Golgi apparatus</keyword>
<gene>
    <name evidence="22" type="ORF">CAPTEDRAFT_218838</name>
</gene>
<evidence type="ECO:0000256" key="15">
    <source>
        <dbReference type="ARBA" id="ARBA00023136"/>
    </source>
</evidence>
<dbReference type="GO" id="GO:0005789">
    <property type="term" value="C:endoplasmic reticulum membrane"/>
    <property type="evidence" value="ECO:0007669"/>
    <property type="project" value="UniProtKB-SubCell"/>
</dbReference>
<evidence type="ECO:0000256" key="16">
    <source>
        <dbReference type="ARBA" id="ARBA00023157"/>
    </source>
</evidence>
<dbReference type="EC" id="2.4.2.26" evidence="6"/>
<evidence type="ECO:0000256" key="4">
    <source>
        <dbReference type="ARBA" id="ARBA00005093"/>
    </source>
</evidence>
<evidence type="ECO:0000256" key="3">
    <source>
        <dbReference type="ARBA" id="ARBA00004840"/>
    </source>
</evidence>
<dbReference type="OMA" id="RCFESTE"/>
<evidence type="ECO:0000256" key="19">
    <source>
        <dbReference type="ARBA" id="ARBA00047847"/>
    </source>
</evidence>
<comment type="pathway">
    <text evidence="3">Glycan metabolism; chondroitin sulfate biosynthesis.</text>
</comment>
<dbReference type="PANTHER" id="PTHR46025:SF3">
    <property type="entry name" value="XYLOSYLTRANSFERASE OXT"/>
    <property type="match status" value="1"/>
</dbReference>
<dbReference type="Proteomes" id="UP000014760">
    <property type="component" value="Unassembled WGS sequence"/>
</dbReference>
<evidence type="ECO:0000256" key="21">
    <source>
        <dbReference type="SAM" id="SignalP"/>
    </source>
</evidence>
<evidence type="ECO:0000256" key="2">
    <source>
        <dbReference type="ARBA" id="ARBA00004648"/>
    </source>
</evidence>
<evidence type="ECO:0000313" key="24">
    <source>
        <dbReference type="Proteomes" id="UP000014760"/>
    </source>
</evidence>